<comment type="caution">
    <text evidence="9">The sequence shown here is derived from an EMBL/GenBank/DDBJ whole genome shotgun (WGS) entry which is preliminary data.</text>
</comment>
<keyword evidence="10" id="KW-1185">Reference proteome</keyword>
<dbReference type="InterPro" id="IPR017937">
    <property type="entry name" value="Thioredoxin_CS"/>
</dbReference>
<keyword evidence="4" id="KW-0249">Electron transport</keyword>
<dbReference type="PROSITE" id="PS51352">
    <property type="entry name" value="THIOREDOXIN_2"/>
    <property type="match status" value="1"/>
</dbReference>
<keyword evidence="2" id="KW-0813">Transport</keyword>
<gene>
    <name evidence="9" type="primary">trxC</name>
    <name evidence="9" type="ORF">GCM10023095_00170</name>
</gene>
<organism evidence="9 10">
    <name type="scientific">Pseudaeromonas paramecii</name>
    <dbReference type="NCBI Taxonomy" id="2138166"/>
    <lineage>
        <taxon>Bacteria</taxon>
        <taxon>Pseudomonadati</taxon>
        <taxon>Pseudomonadota</taxon>
        <taxon>Gammaproteobacteria</taxon>
        <taxon>Aeromonadales</taxon>
        <taxon>Aeromonadaceae</taxon>
        <taxon>Pseudaeromonas</taxon>
    </lineage>
</organism>
<evidence type="ECO:0000256" key="5">
    <source>
        <dbReference type="ARBA" id="ARBA00023157"/>
    </source>
</evidence>
<evidence type="ECO:0000256" key="2">
    <source>
        <dbReference type="ARBA" id="ARBA00022448"/>
    </source>
</evidence>
<sequence>MTTITTFCGHCGRLNRLPAVRLHQAPRCGHCQQTLFASQPLAATDANFDRLIGSDLPVLVDFWASWCGPCRQFAPVFEALAREQEPRLRCVKLDTEAQPAVAGRYAIRSIPTLMLFRQGKLLGQMQGALPKGVLLQWLDSQLAPE</sequence>
<evidence type="ECO:0000313" key="9">
    <source>
        <dbReference type="EMBL" id="GAA4492181.1"/>
    </source>
</evidence>
<dbReference type="InterPro" id="IPR036249">
    <property type="entry name" value="Thioredoxin-like_sf"/>
</dbReference>
<dbReference type="InterPro" id="IPR005746">
    <property type="entry name" value="Thioredoxin"/>
</dbReference>
<dbReference type="Pfam" id="PF00085">
    <property type="entry name" value="Thioredoxin"/>
    <property type="match status" value="1"/>
</dbReference>
<dbReference type="PRINTS" id="PR00421">
    <property type="entry name" value="THIOREDOXIN"/>
</dbReference>
<dbReference type="PANTHER" id="PTHR45663">
    <property type="entry name" value="GEO12009P1"/>
    <property type="match status" value="1"/>
</dbReference>
<reference evidence="10" key="1">
    <citation type="journal article" date="2019" name="Int. J. Syst. Evol. Microbiol.">
        <title>The Global Catalogue of Microorganisms (GCM) 10K type strain sequencing project: providing services to taxonomists for standard genome sequencing and annotation.</title>
        <authorList>
            <consortium name="The Broad Institute Genomics Platform"/>
            <consortium name="The Broad Institute Genome Sequencing Center for Infectious Disease"/>
            <person name="Wu L."/>
            <person name="Ma J."/>
        </authorList>
    </citation>
    <scope>NUCLEOTIDE SEQUENCE [LARGE SCALE GENOMIC DNA]</scope>
    <source>
        <strain evidence="10">JCM 32226</strain>
    </source>
</reference>
<dbReference type="RefSeq" id="WP_345008807.1">
    <property type="nucleotide sequence ID" value="NZ_BAABFC010000001.1"/>
</dbReference>
<proteinExistence type="inferred from homology"/>
<dbReference type="Pfam" id="PF21352">
    <property type="entry name" value="Zn_ribbon_Thio2"/>
    <property type="match status" value="1"/>
</dbReference>
<evidence type="ECO:0000256" key="4">
    <source>
        <dbReference type="ARBA" id="ARBA00022982"/>
    </source>
</evidence>
<feature type="domain" description="Thioredoxin" evidence="8">
    <location>
        <begin position="32"/>
        <end position="143"/>
    </location>
</feature>
<dbReference type="NCBIfam" id="NF008229">
    <property type="entry name" value="PRK10996.1"/>
    <property type="match status" value="1"/>
</dbReference>
<accession>A0ABP8PVS1</accession>
<dbReference type="InterPro" id="IPR013766">
    <property type="entry name" value="Thioredoxin_domain"/>
</dbReference>
<name>A0ABP8PVS1_9GAMM</name>
<keyword evidence="3" id="KW-0479">Metal-binding</keyword>
<dbReference type="Proteomes" id="UP001501321">
    <property type="component" value="Unassembled WGS sequence"/>
</dbReference>
<evidence type="ECO:0000256" key="7">
    <source>
        <dbReference type="NCBIfam" id="TIGR01068"/>
    </source>
</evidence>
<dbReference type="SUPFAM" id="SSF52833">
    <property type="entry name" value="Thioredoxin-like"/>
    <property type="match status" value="1"/>
</dbReference>
<dbReference type="CDD" id="cd02947">
    <property type="entry name" value="TRX_family"/>
    <property type="match status" value="1"/>
</dbReference>
<evidence type="ECO:0000256" key="6">
    <source>
        <dbReference type="ARBA" id="ARBA00023284"/>
    </source>
</evidence>
<keyword evidence="5" id="KW-1015">Disulfide bond</keyword>
<evidence type="ECO:0000313" key="10">
    <source>
        <dbReference type="Proteomes" id="UP001501321"/>
    </source>
</evidence>
<dbReference type="PANTHER" id="PTHR45663:SF40">
    <property type="entry name" value="THIOREDOXIN 2"/>
    <property type="match status" value="1"/>
</dbReference>
<protein>
    <recommendedName>
        <fullName evidence="7">Thioredoxin</fullName>
    </recommendedName>
</protein>
<evidence type="ECO:0000256" key="3">
    <source>
        <dbReference type="ARBA" id="ARBA00022723"/>
    </source>
</evidence>
<evidence type="ECO:0000256" key="1">
    <source>
        <dbReference type="ARBA" id="ARBA00008987"/>
    </source>
</evidence>
<dbReference type="Gene3D" id="2.30.30.380">
    <property type="entry name" value="Zn-finger domain of Sec23/24"/>
    <property type="match status" value="1"/>
</dbReference>
<dbReference type="Gene3D" id="3.40.30.10">
    <property type="entry name" value="Glutaredoxin"/>
    <property type="match status" value="1"/>
</dbReference>
<dbReference type="InterPro" id="IPR049299">
    <property type="entry name" value="Thio2_N"/>
</dbReference>
<keyword evidence="6" id="KW-0676">Redox-active center</keyword>
<dbReference type="PROSITE" id="PS00194">
    <property type="entry name" value="THIOREDOXIN_1"/>
    <property type="match status" value="1"/>
</dbReference>
<evidence type="ECO:0000259" key="8">
    <source>
        <dbReference type="PROSITE" id="PS51352"/>
    </source>
</evidence>
<dbReference type="EMBL" id="BAABFC010000001">
    <property type="protein sequence ID" value="GAA4492181.1"/>
    <property type="molecule type" value="Genomic_DNA"/>
</dbReference>
<dbReference type="NCBIfam" id="TIGR01068">
    <property type="entry name" value="thioredoxin"/>
    <property type="match status" value="1"/>
</dbReference>
<comment type="similarity">
    <text evidence="1">Belongs to the thioredoxin family.</text>
</comment>